<reference evidence="1 2" key="1">
    <citation type="submission" date="2020-05" db="EMBL/GenBank/DDBJ databases">
        <authorList>
            <person name="Campoy J."/>
            <person name="Schneeberger K."/>
            <person name="Spophaly S."/>
        </authorList>
    </citation>
    <scope>NUCLEOTIDE SEQUENCE [LARGE SCALE GENOMIC DNA]</scope>
    <source>
        <strain evidence="1">PruArmRojPasFocal</strain>
    </source>
</reference>
<name>A0A6J5TXY9_PRUAR</name>
<evidence type="ECO:0000313" key="1">
    <source>
        <dbReference type="EMBL" id="CAB4268911.1"/>
    </source>
</evidence>
<dbReference type="EMBL" id="CAEKDK010000002">
    <property type="protein sequence ID" value="CAB4268911.1"/>
    <property type="molecule type" value="Genomic_DNA"/>
</dbReference>
<gene>
    <name evidence="1" type="ORF">CURHAP_LOCUS13636</name>
</gene>
<dbReference type="GO" id="GO:0005096">
    <property type="term" value="F:GTPase activator activity"/>
    <property type="evidence" value="ECO:0007669"/>
    <property type="project" value="TreeGrafter"/>
</dbReference>
<proteinExistence type="predicted"/>
<dbReference type="GO" id="GO:0005886">
    <property type="term" value="C:plasma membrane"/>
    <property type="evidence" value="ECO:0007669"/>
    <property type="project" value="TreeGrafter"/>
</dbReference>
<dbReference type="Proteomes" id="UP000507222">
    <property type="component" value="Unassembled WGS sequence"/>
</dbReference>
<dbReference type="GO" id="GO:0006887">
    <property type="term" value="P:exocytosis"/>
    <property type="evidence" value="ECO:0007669"/>
    <property type="project" value="TreeGrafter"/>
</dbReference>
<evidence type="ECO:0000313" key="2">
    <source>
        <dbReference type="Proteomes" id="UP000507222"/>
    </source>
</evidence>
<dbReference type="AlphaFoldDB" id="A0A6J5TXY9"/>
<sequence length="155" mass="16843">MVITSPLQDIKATISCSEWLCIVGGSSTGEQRKSTAEELLDKEIPLKFVEPGGNSDGLKGSDIDPCLLFHYGIPSGCNMLAYDPIQKILACSFVSITLKDGRIKLSGKDNTQALLESVNAIPSKFLQFVENQGILVNVNSKNHIEASLIHYAYNL</sequence>
<organism evidence="1 2">
    <name type="scientific">Prunus armeniaca</name>
    <name type="common">Apricot</name>
    <name type="synonym">Armeniaca vulgaris</name>
    <dbReference type="NCBI Taxonomy" id="36596"/>
    <lineage>
        <taxon>Eukaryota</taxon>
        <taxon>Viridiplantae</taxon>
        <taxon>Streptophyta</taxon>
        <taxon>Embryophyta</taxon>
        <taxon>Tracheophyta</taxon>
        <taxon>Spermatophyta</taxon>
        <taxon>Magnoliopsida</taxon>
        <taxon>eudicotyledons</taxon>
        <taxon>Gunneridae</taxon>
        <taxon>Pentapetalae</taxon>
        <taxon>rosids</taxon>
        <taxon>fabids</taxon>
        <taxon>Rosales</taxon>
        <taxon>Rosaceae</taxon>
        <taxon>Amygdaloideae</taxon>
        <taxon>Amygdaleae</taxon>
        <taxon>Prunus</taxon>
    </lineage>
</organism>
<protein>
    <submittedName>
        <fullName evidence="1">Uncharacterized protein</fullName>
    </submittedName>
</protein>
<dbReference type="GO" id="GO:0005737">
    <property type="term" value="C:cytoplasm"/>
    <property type="evidence" value="ECO:0007669"/>
    <property type="project" value="TreeGrafter"/>
</dbReference>
<dbReference type="GO" id="GO:0006893">
    <property type="term" value="P:Golgi to plasma membrane transport"/>
    <property type="evidence" value="ECO:0007669"/>
    <property type="project" value="TreeGrafter"/>
</dbReference>
<dbReference type="PANTHER" id="PTHR10241:SF27">
    <property type="entry name" value="TRANSDUCIN_WD40 REPEAT-LIKE SUPERFAMILY PROTEIN"/>
    <property type="match status" value="1"/>
</dbReference>
<accession>A0A6J5TXY9</accession>
<dbReference type="GO" id="GO:0019905">
    <property type="term" value="F:syntaxin binding"/>
    <property type="evidence" value="ECO:0007669"/>
    <property type="project" value="TreeGrafter"/>
</dbReference>
<dbReference type="GO" id="GO:0045159">
    <property type="term" value="F:myosin II binding"/>
    <property type="evidence" value="ECO:0007669"/>
    <property type="project" value="TreeGrafter"/>
</dbReference>
<dbReference type="PANTHER" id="PTHR10241">
    <property type="entry name" value="LETHAL 2 GIANT LARVAE PROTEIN"/>
    <property type="match status" value="1"/>
</dbReference>